<accession>A0ABR3G9T0</accession>
<dbReference type="EMBL" id="JBBBZM010000156">
    <property type="protein sequence ID" value="KAL0632700.1"/>
    <property type="molecule type" value="Genomic_DNA"/>
</dbReference>
<dbReference type="Proteomes" id="UP001447188">
    <property type="component" value="Unassembled WGS sequence"/>
</dbReference>
<keyword evidence="3" id="KW-1185">Reference proteome</keyword>
<feature type="region of interest" description="Disordered" evidence="1">
    <location>
        <begin position="189"/>
        <end position="243"/>
    </location>
</feature>
<reference evidence="2 3" key="1">
    <citation type="submission" date="2024-02" db="EMBL/GenBank/DDBJ databases">
        <title>Discinaceae phylogenomics.</title>
        <authorList>
            <person name="Dirks A.C."/>
            <person name="James T.Y."/>
        </authorList>
    </citation>
    <scope>NUCLEOTIDE SEQUENCE [LARGE SCALE GENOMIC DNA]</scope>
    <source>
        <strain evidence="2 3">ACD0624</strain>
    </source>
</reference>
<organism evidence="2 3">
    <name type="scientific">Discina gigas</name>
    <dbReference type="NCBI Taxonomy" id="1032678"/>
    <lineage>
        <taxon>Eukaryota</taxon>
        <taxon>Fungi</taxon>
        <taxon>Dikarya</taxon>
        <taxon>Ascomycota</taxon>
        <taxon>Pezizomycotina</taxon>
        <taxon>Pezizomycetes</taxon>
        <taxon>Pezizales</taxon>
        <taxon>Discinaceae</taxon>
        <taxon>Discina</taxon>
    </lineage>
</organism>
<evidence type="ECO:0000313" key="2">
    <source>
        <dbReference type="EMBL" id="KAL0632700.1"/>
    </source>
</evidence>
<comment type="caution">
    <text evidence="2">The sequence shown here is derived from an EMBL/GenBank/DDBJ whole genome shotgun (WGS) entry which is preliminary data.</text>
</comment>
<gene>
    <name evidence="2" type="ORF">Q9L58_008421</name>
</gene>
<protein>
    <submittedName>
        <fullName evidence="2">Uncharacterized protein</fullName>
    </submittedName>
</protein>
<evidence type="ECO:0000313" key="3">
    <source>
        <dbReference type="Proteomes" id="UP001447188"/>
    </source>
</evidence>
<name>A0ABR3G9T0_9PEZI</name>
<sequence>MYPEIKGITAAAPSSRTWDKMVARDFVLGSATYSTPASVETNSSNNTFEVRIRDGTLAFAIDLEYREFGNEIGSELVIHQGKKSGFLAKEFPVPVAQGELINVGLGKISCYRVLDGSNRDREWKPLAYETEYRNIVNKYATVGVQLAVKSEVSNGTMRSPEKAMRPRKVIVGGSEHTLASENTGAIVEDDEKAHAHDTKRDDNYVGETEDMGTIMEGDEEAHGPENNDAGGIEDGETPATHVP</sequence>
<proteinExistence type="predicted"/>
<feature type="compositionally biased region" description="Basic and acidic residues" evidence="1">
    <location>
        <begin position="191"/>
        <end position="203"/>
    </location>
</feature>
<evidence type="ECO:0000256" key="1">
    <source>
        <dbReference type="SAM" id="MobiDB-lite"/>
    </source>
</evidence>